<gene>
    <name evidence="7" type="ORF">C0189_04350</name>
</gene>
<evidence type="ECO:0000259" key="5">
    <source>
        <dbReference type="PROSITE" id="PS51099"/>
    </source>
</evidence>
<dbReference type="PROSITE" id="PS51099">
    <property type="entry name" value="PTS_EIIB_TYPE_2"/>
    <property type="match status" value="1"/>
</dbReference>
<dbReference type="SUPFAM" id="SSF63520">
    <property type="entry name" value="PTS-regulatory domain, PRD"/>
    <property type="match status" value="2"/>
</dbReference>
<sequence>MVKIKGRILKALLYLLEYDYPVSLKKVSEDTGININTLRKDMQSISDFLKNYELSIVARPNVGIKIEGSNEKKKILKEELRITEDIFNSTENKIWLASYLLLASKRTPTIEELSDILDKSRPTINAYIKKIREWLKDFNIILIGEPGRGYVIKGEEYDIRSAIKSSIKNILSYNFDNIAIKFSSHNDSQAFGQNIFGVRILKTSYFPTIKKFVEGVLSDLKVVINPQDMFSFALDIYITLERILRGFRIVCEDETSKTIENTKEYGAISRNLKILENNLKIELDNSEIIFLTKKFLSIRAESFENIPSESIPEIYLKKVGEIIDFAESSLGFVIERDPELMKMFAMHLKGAVEKIKLGVNIENPLLRTIKREYTFAFGIAKKVSENLFRSFRVAIPEEEIGYIATYIMALLESAKLPRKIKTIVICPMGIATSKILYYRLIQEFPNLDIVETFSFKETLENKIPSDVDLIISTTHINFNLSNIPTIVVSPLLMR</sequence>
<dbReference type="AlphaFoldDB" id="A0A2J6WDQ3"/>
<keyword evidence="4" id="KW-0804">Transcription</keyword>
<feature type="domain" description="PTS EIIB type-2" evidence="5">
    <location>
        <begin position="420"/>
        <end position="494"/>
    </location>
</feature>
<evidence type="ECO:0000256" key="2">
    <source>
        <dbReference type="ARBA" id="ARBA00022737"/>
    </source>
</evidence>
<dbReference type="InterPro" id="IPR011608">
    <property type="entry name" value="PRD"/>
</dbReference>
<keyword evidence="2" id="KW-0677">Repeat</keyword>
<feature type="domain" description="PRD" evidence="6">
    <location>
        <begin position="310"/>
        <end position="417"/>
    </location>
</feature>
<dbReference type="PANTHER" id="PTHR30185">
    <property type="entry name" value="CRYPTIC BETA-GLUCOSIDE BGL OPERON ANTITERMINATOR"/>
    <property type="match status" value="1"/>
</dbReference>
<dbReference type="InterPro" id="IPR036095">
    <property type="entry name" value="PTS_EIIB-like_sf"/>
</dbReference>
<evidence type="ECO:0000256" key="3">
    <source>
        <dbReference type="ARBA" id="ARBA00023015"/>
    </source>
</evidence>
<proteinExistence type="predicted"/>
<organism evidence="7 8">
    <name type="scientific">Caldisericum exile</name>
    <dbReference type="NCBI Taxonomy" id="693075"/>
    <lineage>
        <taxon>Bacteria</taxon>
        <taxon>Pseudomonadati</taxon>
        <taxon>Caldisericota/Cryosericota group</taxon>
        <taxon>Caldisericota</taxon>
        <taxon>Caldisericia</taxon>
        <taxon>Caldisericales</taxon>
        <taxon>Caldisericaceae</taxon>
        <taxon>Caldisericum</taxon>
    </lineage>
</organism>
<dbReference type="InterPro" id="IPR013196">
    <property type="entry name" value="HTH_11"/>
</dbReference>
<dbReference type="Proteomes" id="UP000237040">
    <property type="component" value="Unassembled WGS sequence"/>
</dbReference>
<dbReference type="EMBL" id="PNIL01000063">
    <property type="protein sequence ID" value="PMP66812.1"/>
    <property type="molecule type" value="Genomic_DNA"/>
</dbReference>
<dbReference type="GO" id="GO:0009401">
    <property type="term" value="P:phosphoenolpyruvate-dependent sugar phosphotransferase system"/>
    <property type="evidence" value="ECO:0007669"/>
    <property type="project" value="InterPro"/>
</dbReference>
<dbReference type="InterPro" id="IPR036634">
    <property type="entry name" value="PRD_sf"/>
</dbReference>
<feature type="non-terminal residue" evidence="7">
    <location>
        <position position="494"/>
    </location>
</feature>
<evidence type="ECO:0000259" key="6">
    <source>
        <dbReference type="PROSITE" id="PS51372"/>
    </source>
</evidence>
<dbReference type="PANTHER" id="PTHR30185:SF18">
    <property type="entry name" value="TRANSCRIPTIONAL REGULATOR MTLR"/>
    <property type="match status" value="1"/>
</dbReference>
<dbReference type="Pfam" id="PF00874">
    <property type="entry name" value="PRD"/>
    <property type="match status" value="2"/>
</dbReference>
<dbReference type="Pfam" id="PF08279">
    <property type="entry name" value="HTH_11"/>
    <property type="match status" value="1"/>
</dbReference>
<evidence type="ECO:0000313" key="8">
    <source>
        <dbReference type="Proteomes" id="UP000237040"/>
    </source>
</evidence>
<dbReference type="GO" id="GO:0006355">
    <property type="term" value="P:regulation of DNA-templated transcription"/>
    <property type="evidence" value="ECO:0007669"/>
    <property type="project" value="InterPro"/>
</dbReference>
<protein>
    <recommendedName>
        <fullName evidence="9">PRD domain-containing protein</fullName>
    </recommendedName>
</protein>
<evidence type="ECO:0008006" key="9">
    <source>
        <dbReference type="Google" id="ProtNLM"/>
    </source>
</evidence>
<dbReference type="InterPro" id="IPR050661">
    <property type="entry name" value="BglG_antiterminators"/>
</dbReference>
<dbReference type="SUPFAM" id="SSF52794">
    <property type="entry name" value="PTS system IIB component-like"/>
    <property type="match status" value="1"/>
</dbReference>
<name>A0A2J6WDQ3_9BACT</name>
<dbReference type="Gene3D" id="1.10.1790.10">
    <property type="entry name" value="PRD domain"/>
    <property type="match status" value="2"/>
</dbReference>
<dbReference type="Gene3D" id="3.40.50.2300">
    <property type="match status" value="1"/>
</dbReference>
<reference evidence="7 8" key="1">
    <citation type="submission" date="2018-01" db="EMBL/GenBank/DDBJ databases">
        <title>Metagenomic assembled genomes from two thermal pools in the Uzon Caldera, Kamchatka, Russia.</title>
        <authorList>
            <person name="Wilkins L."/>
            <person name="Ettinger C."/>
        </authorList>
    </citation>
    <scope>NUCLEOTIDE SEQUENCE [LARGE SCALE GENOMIC DNA]</scope>
    <source>
        <strain evidence="7">ZAV-07</strain>
    </source>
</reference>
<dbReference type="PROSITE" id="PS51372">
    <property type="entry name" value="PRD_2"/>
    <property type="match status" value="2"/>
</dbReference>
<accession>A0A2J6WDQ3</accession>
<evidence type="ECO:0000313" key="7">
    <source>
        <dbReference type="EMBL" id="PMP66812.1"/>
    </source>
</evidence>
<dbReference type="InterPro" id="IPR013011">
    <property type="entry name" value="PTS_EIIB_2"/>
</dbReference>
<dbReference type="CDD" id="cd05568">
    <property type="entry name" value="PTS_IIB_bgl_like"/>
    <property type="match status" value="1"/>
</dbReference>
<evidence type="ECO:0000256" key="1">
    <source>
        <dbReference type="ARBA" id="ARBA00022679"/>
    </source>
</evidence>
<comment type="caution">
    <text evidence="7">The sequence shown here is derived from an EMBL/GenBank/DDBJ whole genome shotgun (WGS) entry which is preliminary data.</text>
</comment>
<evidence type="ECO:0000256" key="4">
    <source>
        <dbReference type="ARBA" id="ARBA00023163"/>
    </source>
</evidence>
<keyword evidence="3" id="KW-0805">Transcription regulation</keyword>
<feature type="domain" description="PRD" evidence="6">
    <location>
        <begin position="200"/>
        <end position="305"/>
    </location>
</feature>
<keyword evidence="1" id="KW-0808">Transferase</keyword>
<dbReference type="GO" id="GO:0008982">
    <property type="term" value="F:protein-N(PI)-phosphohistidine-sugar phosphotransferase activity"/>
    <property type="evidence" value="ECO:0007669"/>
    <property type="project" value="InterPro"/>
</dbReference>